<evidence type="ECO:0000313" key="1">
    <source>
        <dbReference type="EMBL" id="EDY17692.1"/>
    </source>
</evidence>
<dbReference type="STRING" id="497964.CfE428DRAFT_4731"/>
<dbReference type="eggNOG" id="ENOG502Z811">
    <property type="taxonomic scope" value="Bacteria"/>
</dbReference>
<protein>
    <submittedName>
        <fullName evidence="1">Uncharacterized protein</fullName>
    </submittedName>
</protein>
<gene>
    <name evidence="1" type="ORF">CfE428DRAFT_4731</name>
</gene>
<organism evidence="1 2">
    <name type="scientific">Chthoniobacter flavus Ellin428</name>
    <dbReference type="NCBI Taxonomy" id="497964"/>
    <lineage>
        <taxon>Bacteria</taxon>
        <taxon>Pseudomonadati</taxon>
        <taxon>Verrucomicrobiota</taxon>
        <taxon>Spartobacteria</taxon>
        <taxon>Chthoniobacterales</taxon>
        <taxon>Chthoniobacteraceae</taxon>
        <taxon>Chthoniobacter</taxon>
    </lineage>
</organism>
<evidence type="ECO:0000313" key="2">
    <source>
        <dbReference type="Proteomes" id="UP000005824"/>
    </source>
</evidence>
<keyword evidence="2" id="KW-1185">Reference proteome</keyword>
<proteinExistence type="predicted"/>
<accession>B4D741</accession>
<dbReference type="Proteomes" id="UP000005824">
    <property type="component" value="Unassembled WGS sequence"/>
</dbReference>
<comment type="caution">
    <text evidence="1">The sequence shown here is derived from an EMBL/GenBank/DDBJ whole genome shotgun (WGS) entry which is preliminary data.</text>
</comment>
<reference evidence="1 2" key="1">
    <citation type="journal article" date="2011" name="J. Bacteriol.">
        <title>Genome sequence of Chthoniobacter flavus Ellin428, an aerobic heterotrophic soil bacterium.</title>
        <authorList>
            <person name="Kant R."/>
            <person name="van Passel M.W."/>
            <person name="Palva A."/>
            <person name="Lucas S."/>
            <person name="Lapidus A."/>
            <person name="Glavina Del Rio T."/>
            <person name="Dalin E."/>
            <person name="Tice H."/>
            <person name="Bruce D."/>
            <person name="Goodwin L."/>
            <person name="Pitluck S."/>
            <person name="Larimer F.W."/>
            <person name="Land M.L."/>
            <person name="Hauser L."/>
            <person name="Sangwan P."/>
            <person name="de Vos W.M."/>
            <person name="Janssen P.H."/>
            <person name="Smidt H."/>
        </authorList>
    </citation>
    <scope>NUCLEOTIDE SEQUENCE [LARGE SCALE GENOMIC DNA]</scope>
    <source>
        <strain evidence="1 2">Ellin428</strain>
    </source>
</reference>
<sequence>MLKATAAFTASFSLGLRRARAANEIADAAQKVHDEIWRRFIDPYDILVDYTDFDGTFPRPTPEECRLGKPNALGWWTPTENGSMFNGFYLDAAVNRWKLSHAETDKEKARRLANGLLLLSSLGPAGFIARGVADDGRTPYPMGSNDQTSPWFYGLWRYIHEGLAAREERDRIIAKMVEVANVLVTTHWLMPCNTGAPSPFRGSFAGFTWEHAPRLLFVLRAMHDLTRDGKWLEMYQKAVEERGAKPGDTAPPLSRLEICARGMEFHGKSRQSWTGASGVVCLRGLWEMESNPAYLRAYAQGLAASLQLAAEGVPLVGQFDNASTAACLLNWRMLNLWWQPQHSEADAVAVAERQAKELGRLSPRRGPEFNLIRESLFAAWIVTLCPDRALIEPHRTTLLTALQHLDYKKLYYSQFFPAESAAYRLQLLEHA</sequence>
<dbReference type="EMBL" id="ABVL01000017">
    <property type="protein sequence ID" value="EDY17692.1"/>
    <property type="molecule type" value="Genomic_DNA"/>
</dbReference>
<name>B4D741_9BACT</name>
<dbReference type="InParanoid" id="B4D741"/>
<dbReference type="AlphaFoldDB" id="B4D741"/>